<gene>
    <name evidence="1" type="ORF">NPA36_04625</name>
</gene>
<dbReference type="RefSeq" id="WP_256944939.1">
    <property type="nucleotide sequence ID" value="NZ_JANHNZ010000003.1"/>
</dbReference>
<reference evidence="1" key="3">
    <citation type="journal article" date="2023" name="Microbiol. Resour. Announc.">
        <title>Draft Genome Sequence of Granulicatella sp. Strain S8, Isolated from a Marine Fish, Seriola quinqueradiata.</title>
        <authorList>
            <person name="Lee M."/>
            <person name="Farooq A."/>
            <person name="Jeong J.B."/>
            <person name="Jung M.Y."/>
        </authorList>
    </citation>
    <scope>NUCLEOTIDE SEQUENCE</scope>
    <source>
        <strain evidence="1">S8</strain>
    </source>
</reference>
<dbReference type="EMBL" id="JANHNZ010000003">
    <property type="protein sequence ID" value="MCQ9209830.1"/>
    <property type="molecule type" value="Genomic_DNA"/>
</dbReference>
<name>A0ABT1WMY4_9LACT</name>
<reference evidence="1" key="2">
    <citation type="journal article" date="2023" name="Curr. Microbiol.">
        <title>Granulicatella seriolae sp. nov., a Novel Facultative Anaerobe Isolated from Yellowtail Marine Fish.</title>
        <authorList>
            <person name="Lee M."/>
            <person name="Choi Y.J."/>
            <person name="Farooq A."/>
            <person name="Jeong J.B."/>
            <person name="Jung M.Y."/>
        </authorList>
    </citation>
    <scope>NUCLEOTIDE SEQUENCE</scope>
    <source>
        <strain evidence="1">S8</strain>
    </source>
</reference>
<organism evidence="1 2">
    <name type="scientific">Granulicatella seriolae</name>
    <dbReference type="NCBI Taxonomy" id="2967226"/>
    <lineage>
        <taxon>Bacteria</taxon>
        <taxon>Bacillati</taxon>
        <taxon>Bacillota</taxon>
        <taxon>Bacilli</taxon>
        <taxon>Lactobacillales</taxon>
        <taxon>Carnobacteriaceae</taxon>
        <taxon>Granulicatella</taxon>
    </lineage>
</organism>
<comment type="caution">
    <text evidence="1">The sequence shown here is derived from an EMBL/GenBank/DDBJ whole genome shotgun (WGS) entry which is preliminary data.</text>
</comment>
<evidence type="ECO:0000313" key="2">
    <source>
        <dbReference type="Proteomes" id="UP001059480"/>
    </source>
</evidence>
<reference evidence="1" key="1">
    <citation type="submission" date="2022-07" db="EMBL/GenBank/DDBJ databases">
        <authorList>
            <person name="Jung M.-Y."/>
            <person name="Lee M."/>
        </authorList>
    </citation>
    <scope>NUCLEOTIDE SEQUENCE</scope>
    <source>
        <strain evidence="1">S8</strain>
    </source>
</reference>
<keyword evidence="2" id="KW-1185">Reference proteome</keyword>
<dbReference type="Proteomes" id="UP001059480">
    <property type="component" value="Unassembled WGS sequence"/>
</dbReference>
<protein>
    <submittedName>
        <fullName evidence="1">Uncharacterized protein</fullName>
    </submittedName>
</protein>
<evidence type="ECO:0000313" key="1">
    <source>
        <dbReference type="EMBL" id="MCQ9209830.1"/>
    </source>
</evidence>
<sequence>MGLNNEVAQREVDIFNGEPTVKRCWDLLEKKNIYILKCFDIPQKGVQSCGTVGLINTDIGLQSSGRELRVELLGASDVKIEKFEQIIASVALDVMDSHKCYPGYIAENIISQYIAESDMKHVLLTDPFL</sequence>
<proteinExistence type="predicted"/>
<accession>A0ABT1WMY4</accession>